<dbReference type="GO" id="GO:0005737">
    <property type="term" value="C:cytoplasm"/>
    <property type="evidence" value="ECO:0007669"/>
    <property type="project" value="TreeGrafter"/>
</dbReference>
<dbReference type="AlphaFoldDB" id="A0A512B600"/>
<evidence type="ECO:0000313" key="3">
    <source>
        <dbReference type="EMBL" id="GEO07389.1"/>
    </source>
</evidence>
<evidence type="ECO:0000259" key="2">
    <source>
        <dbReference type="Pfam" id="PF12890"/>
    </source>
</evidence>
<feature type="domain" description="Dihydroorotase catalytic" evidence="2">
    <location>
        <begin position="55"/>
        <end position="234"/>
    </location>
</feature>
<dbReference type="EMBL" id="BJYS01000060">
    <property type="protein sequence ID" value="GEO07389.1"/>
    <property type="molecule type" value="Genomic_DNA"/>
</dbReference>
<dbReference type="Gene3D" id="3.20.20.140">
    <property type="entry name" value="Metal-dependent hydrolases"/>
    <property type="match status" value="1"/>
</dbReference>
<dbReference type="NCBIfam" id="TIGR00857">
    <property type="entry name" value="pyrC_multi"/>
    <property type="match status" value="1"/>
</dbReference>
<dbReference type="Pfam" id="PF12890">
    <property type="entry name" value="DHOase"/>
    <property type="match status" value="1"/>
</dbReference>
<proteinExistence type="predicted"/>
<evidence type="ECO:0000313" key="4">
    <source>
        <dbReference type="Proteomes" id="UP000321532"/>
    </source>
</evidence>
<dbReference type="SUPFAM" id="SSF51556">
    <property type="entry name" value="Metallo-dependent hydrolases"/>
    <property type="match status" value="1"/>
</dbReference>
<dbReference type="SUPFAM" id="SSF51338">
    <property type="entry name" value="Composite domain of metallo-dependent hydrolases"/>
    <property type="match status" value="1"/>
</dbReference>
<name>A0A512B600_9BACT</name>
<dbReference type="PANTHER" id="PTHR43668">
    <property type="entry name" value="ALLANTOINASE"/>
    <property type="match status" value="1"/>
</dbReference>
<dbReference type="GO" id="GO:0046872">
    <property type="term" value="F:metal ion binding"/>
    <property type="evidence" value="ECO:0007669"/>
    <property type="project" value="InterPro"/>
</dbReference>
<keyword evidence="1" id="KW-0665">Pyrimidine biosynthesis</keyword>
<dbReference type="InterPro" id="IPR024403">
    <property type="entry name" value="DHOase_cat"/>
</dbReference>
<sequence>MTILLKGIQIVHPASSYHNQITNLLIENGRIAYIGPEEKSAEQVVAEEGLCVSIGWLDMRTWVGEPGLEYKEDFGTAAQAAAKGGFTEILLMPDLQPVVQTKNAIGYVQQQAISLPVTLHAAGAVTVDVQGKDLTEMIDLNRAGAVAFTDGEATIQQADVLVKALHYVQYFNGLVMQRPRDKYLSQLGLMHEGVVSTRLGLKGIPALAEEVMVARDLQLLEYAGGKLHFSLLSSAGSVECVRQAKAKGLAVTCDIASYQVAFTDEDIIDFDTNYKVDPPFRSQADKAALIQGLQDGTIDALVSAHKPQDTESKKLEFDLAEFGIINLETAFAVANTYLYQQMSLEEIIQKFTIAPRQILNLPLPDIKEGEPANLTLFNPAKKWIPQKGTTASKSDNSPFYGTELRGQVYGILHKNNLVPNPEY</sequence>
<dbReference type="InterPro" id="IPR004722">
    <property type="entry name" value="DHOase"/>
</dbReference>
<dbReference type="Proteomes" id="UP000321532">
    <property type="component" value="Unassembled WGS sequence"/>
</dbReference>
<dbReference type="RefSeq" id="WP_146905468.1">
    <property type="nucleotide sequence ID" value="NZ_BJYS01000060.1"/>
</dbReference>
<gene>
    <name evidence="3" type="primary">pyrC2</name>
    <name evidence="3" type="ORF">AAE02nite_50530</name>
</gene>
<dbReference type="InterPro" id="IPR011059">
    <property type="entry name" value="Metal-dep_hydrolase_composite"/>
</dbReference>
<dbReference type="InterPro" id="IPR050138">
    <property type="entry name" value="DHOase/Allantoinase_Hydrolase"/>
</dbReference>
<dbReference type="Gene3D" id="2.30.40.10">
    <property type="entry name" value="Urease, subunit C, domain 1"/>
    <property type="match status" value="1"/>
</dbReference>
<dbReference type="CDD" id="cd01317">
    <property type="entry name" value="DHOase_IIa"/>
    <property type="match status" value="1"/>
</dbReference>
<keyword evidence="4" id="KW-1185">Reference proteome</keyword>
<evidence type="ECO:0000256" key="1">
    <source>
        <dbReference type="ARBA" id="ARBA00022975"/>
    </source>
</evidence>
<dbReference type="PANTHER" id="PTHR43668:SF2">
    <property type="entry name" value="ALLANTOINASE"/>
    <property type="match status" value="1"/>
</dbReference>
<accession>A0A512B600</accession>
<protein>
    <submittedName>
        <fullName evidence="3">Dihydroorotase</fullName>
    </submittedName>
</protein>
<dbReference type="OrthoDB" id="9765462at2"/>
<reference evidence="3 4" key="1">
    <citation type="submission" date="2019-07" db="EMBL/GenBank/DDBJ databases">
        <title>Whole genome shotgun sequence of Adhaeribacter aerolatus NBRC 106133.</title>
        <authorList>
            <person name="Hosoyama A."/>
            <person name="Uohara A."/>
            <person name="Ohji S."/>
            <person name="Ichikawa N."/>
        </authorList>
    </citation>
    <scope>NUCLEOTIDE SEQUENCE [LARGE SCALE GENOMIC DNA]</scope>
    <source>
        <strain evidence="3 4">NBRC 106133</strain>
    </source>
</reference>
<dbReference type="GO" id="GO:0004151">
    <property type="term" value="F:dihydroorotase activity"/>
    <property type="evidence" value="ECO:0007669"/>
    <property type="project" value="InterPro"/>
</dbReference>
<comment type="caution">
    <text evidence="3">The sequence shown here is derived from an EMBL/GenBank/DDBJ whole genome shotgun (WGS) entry which is preliminary data.</text>
</comment>
<dbReference type="GO" id="GO:0004038">
    <property type="term" value="F:allantoinase activity"/>
    <property type="evidence" value="ECO:0007669"/>
    <property type="project" value="TreeGrafter"/>
</dbReference>
<dbReference type="GO" id="GO:0006221">
    <property type="term" value="P:pyrimidine nucleotide biosynthetic process"/>
    <property type="evidence" value="ECO:0007669"/>
    <property type="project" value="UniProtKB-KW"/>
</dbReference>
<organism evidence="3 4">
    <name type="scientific">Adhaeribacter aerolatus</name>
    <dbReference type="NCBI Taxonomy" id="670289"/>
    <lineage>
        <taxon>Bacteria</taxon>
        <taxon>Pseudomonadati</taxon>
        <taxon>Bacteroidota</taxon>
        <taxon>Cytophagia</taxon>
        <taxon>Cytophagales</taxon>
        <taxon>Hymenobacteraceae</taxon>
        <taxon>Adhaeribacter</taxon>
    </lineage>
</organism>
<dbReference type="GO" id="GO:0006145">
    <property type="term" value="P:purine nucleobase catabolic process"/>
    <property type="evidence" value="ECO:0007669"/>
    <property type="project" value="TreeGrafter"/>
</dbReference>
<dbReference type="InterPro" id="IPR032466">
    <property type="entry name" value="Metal_Hydrolase"/>
</dbReference>